<evidence type="ECO:0000313" key="1">
    <source>
        <dbReference type="EMBL" id="SCM83145.1"/>
    </source>
</evidence>
<evidence type="ECO:0008006" key="2">
    <source>
        <dbReference type="Google" id="ProtNLM"/>
    </source>
</evidence>
<dbReference type="AlphaFoldDB" id="A0A212LZW1"/>
<reference evidence="1" key="1">
    <citation type="submission" date="2016-08" db="EMBL/GenBank/DDBJ databases">
        <authorList>
            <person name="Seilhamer J.J."/>
        </authorList>
    </citation>
    <scope>NUCLEOTIDE SEQUENCE</scope>
    <source>
        <strain evidence="1">86</strain>
    </source>
</reference>
<protein>
    <recommendedName>
        <fullName evidence="2">CRISPR-associated protein Csh1</fullName>
    </recommendedName>
</protein>
<name>A0A212LZW1_9FIRM</name>
<sequence length="579" mass="67027">MILDLLEVYRNNADGDRLVIDNYQLKEGLYFKLYGSQQEPEVLKIEKKMAYSDERWEFLRTADFYSQLVDMNKPVDPKKQIHSNNMYAVAFKAAGLTGGAKATATFRDSVVRYYQTLRSPKKEDAAMLAEYLLPRLDIQVLERNQDYVLSLIDYLQQQIAEHNLKDTTYVKLYFAVPLPEYIRESKRYLIPKIFNKNDYNVTMEGTTYGLSNSNMGMNAKKPFLEHKTTAFRVPFRVSVDDALATRNMFSWLNGQQDETGKPITDGYLPIGSSRVFALVKTSEKRQDAHYLHLAKGMQPVIDEYDFLPGLTKEIMPVFNLENFLRLENFEPANIHNRAELEALVDDLLFNKNLIRNYFNPAPKLSDWLSAFQVNLLLRYREALRNYFRKGEHKDFATCVDRLSQSMLKEMLHRESYSRLEDTKVAKALNLRLSLLKYFNIKEKADMGDRLRSLAEGLKAKLITDKTDSLVTCESDQEFYYYAGQLVRYLVSQSQAQNPAYAIIDHITDARDVNKFKEEIQRLVKKYTHALQFENIRSNKLLAAVMGYGCATDKVTGFDLFLAGVASPNMIYFSEKREGK</sequence>
<dbReference type="EMBL" id="FMJE01000007">
    <property type="protein sequence ID" value="SCM83145.1"/>
    <property type="molecule type" value="Genomic_DNA"/>
</dbReference>
<dbReference type="RefSeq" id="WP_288185643.1">
    <property type="nucleotide sequence ID" value="NZ_LT608335.1"/>
</dbReference>
<proteinExistence type="predicted"/>
<accession>A0A212LZW1</accession>
<gene>
    <name evidence="1" type="ORF">KL86SPO_70003</name>
</gene>
<organism evidence="1">
    <name type="scientific">uncultured Sporomusa sp</name>
    <dbReference type="NCBI Taxonomy" id="307249"/>
    <lineage>
        <taxon>Bacteria</taxon>
        <taxon>Bacillati</taxon>
        <taxon>Bacillota</taxon>
        <taxon>Negativicutes</taxon>
        <taxon>Selenomonadales</taxon>
        <taxon>Sporomusaceae</taxon>
        <taxon>Sporomusa</taxon>
        <taxon>environmental samples</taxon>
    </lineage>
</organism>